<dbReference type="KEGG" id="pdh:B9T62_14945"/>
<organism evidence="1 2">
    <name type="scientific">Paenibacillus donghaensis</name>
    <dbReference type="NCBI Taxonomy" id="414771"/>
    <lineage>
        <taxon>Bacteria</taxon>
        <taxon>Bacillati</taxon>
        <taxon>Bacillota</taxon>
        <taxon>Bacilli</taxon>
        <taxon>Bacillales</taxon>
        <taxon>Paenibacillaceae</taxon>
        <taxon>Paenibacillus</taxon>
    </lineage>
</organism>
<keyword evidence="2" id="KW-1185">Reference proteome</keyword>
<gene>
    <name evidence="1" type="ORF">B9T62_14945</name>
</gene>
<sequence>MAEDLNKRNKQEWIESAAVMKAEPFEIAGALFDCPSNALLSQGEVVQPLDAYLRPAQAETPVVVKAQAQAQVKKTKEETINVDTKE</sequence>
<dbReference type="EMBL" id="CP021780">
    <property type="protein sequence ID" value="ASA21959.1"/>
    <property type="molecule type" value="Genomic_DNA"/>
</dbReference>
<name>A0A2Z2KIB0_9BACL</name>
<dbReference type="Proteomes" id="UP000249890">
    <property type="component" value="Chromosome"/>
</dbReference>
<reference evidence="1 2" key="1">
    <citation type="submission" date="2017-06" db="EMBL/GenBank/DDBJ databases">
        <title>Complete genome sequence of Paenibacillus donghaensis KCTC 13049T isolated from East Sea sediment, South Korea.</title>
        <authorList>
            <person name="Jung B.K."/>
            <person name="Hong S.-J."/>
            <person name="Shin J.-H."/>
        </authorList>
    </citation>
    <scope>NUCLEOTIDE SEQUENCE [LARGE SCALE GENOMIC DNA]</scope>
    <source>
        <strain evidence="1 2">KCTC 13049</strain>
    </source>
</reference>
<proteinExistence type="predicted"/>
<evidence type="ECO:0000313" key="1">
    <source>
        <dbReference type="EMBL" id="ASA21959.1"/>
    </source>
</evidence>
<evidence type="ECO:0000313" key="2">
    <source>
        <dbReference type="Proteomes" id="UP000249890"/>
    </source>
</evidence>
<dbReference type="OrthoDB" id="2625749at2"/>
<protein>
    <submittedName>
        <fullName evidence="1">Uncharacterized protein</fullName>
    </submittedName>
</protein>
<dbReference type="AlphaFoldDB" id="A0A2Z2KIB0"/>
<dbReference type="RefSeq" id="WP_087915964.1">
    <property type="nucleotide sequence ID" value="NZ_CP021780.1"/>
</dbReference>
<accession>A0A2Z2KIB0</accession>